<evidence type="ECO:0000256" key="1">
    <source>
        <dbReference type="ARBA" id="ARBA00023125"/>
    </source>
</evidence>
<keyword evidence="5" id="KW-1185">Reference proteome</keyword>
<dbReference type="InterPro" id="IPR009057">
    <property type="entry name" value="Homeodomain-like_sf"/>
</dbReference>
<evidence type="ECO:0000256" key="2">
    <source>
        <dbReference type="PROSITE-ProRule" id="PRU00335"/>
    </source>
</evidence>
<dbReference type="SUPFAM" id="SSF46689">
    <property type="entry name" value="Homeodomain-like"/>
    <property type="match status" value="1"/>
</dbReference>
<proteinExistence type="predicted"/>
<name>A0A5E4UXL8_9BURK</name>
<dbReference type="GO" id="GO:0003677">
    <property type="term" value="F:DNA binding"/>
    <property type="evidence" value="ECO:0007669"/>
    <property type="project" value="UniProtKB-UniRule"/>
</dbReference>
<reference evidence="4 5" key="1">
    <citation type="submission" date="2019-08" db="EMBL/GenBank/DDBJ databases">
        <authorList>
            <person name="Peeters C."/>
        </authorList>
    </citation>
    <scope>NUCLEOTIDE SEQUENCE [LARGE SCALE GENOMIC DNA]</scope>
    <source>
        <strain evidence="4 5">LMG 31112</strain>
    </source>
</reference>
<dbReference type="InterPro" id="IPR001647">
    <property type="entry name" value="HTH_TetR"/>
</dbReference>
<keyword evidence="1 2" id="KW-0238">DNA-binding</keyword>
<dbReference type="PANTHER" id="PTHR43479:SF11">
    <property type="entry name" value="ACREF_ENVCD OPERON REPRESSOR-RELATED"/>
    <property type="match status" value="1"/>
</dbReference>
<sequence length="263" mass="28857">MCHYDNTLVFTYEAGREEHLTPYNCDMSETMTIDHRTRVAAERRERMRARLIESAMLVFAEKGAGASVIQEVIAAAGVSQGTFYNYFRTNEELLSAVTQELNDELLRLIELEVGSYSDPARRIACGVRMFLHAAHTYPLLARFISAAGLHAAGPSSLIYVYLPVHIEEGLASGRFRDVTVELALDVIAGTALTTVQRFATERETCAPPEQVVAAILRGLGVSRSEAQALVRSELPSIDAPANSLLERGHARMRDQVHPNAAAG</sequence>
<dbReference type="AlphaFoldDB" id="A0A5E4UXL8"/>
<organism evidence="4 5">
    <name type="scientific">Pandoraea horticolens</name>
    <dbReference type="NCBI Taxonomy" id="2508298"/>
    <lineage>
        <taxon>Bacteria</taxon>
        <taxon>Pseudomonadati</taxon>
        <taxon>Pseudomonadota</taxon>
        <taxon>Betaproteobacteria</taxon>
        <taxon>Burkholderiales</taxon>
        <taxon>Burkholderiaceae</taxon>
        <taxon>Pandoraea</taxon>
    </lineage>
</organism>
<dbReference type="InterPro" id="IPR049513">
    <property type="entry name" value="TetR_C_40"/>
</dbReference>
<dbReference type="PROSITE" id="PS50977">
    <property type="entry name" value="HTH_TETR_2"/>
    <property type="match status" value="1"/>
</dbReference>
<dbReference type="InterPro" id="IPR050624">
    <property type="entry name" value="HTH-type_Tx_Regulator"/>
</dbReference>
<evidence type="ECO:0000259" key="3">
    <source>
        <dbReference type="PROSITE" id="PS50977"/>
    </source>
</evidence>
<dbReference type="Pfam" id="PF00440">
    <property type="entry name" value="TetR_N"/>
    <property type="match status" value="1"/>
</dbReference>
<dbReference type="Gene3D" id="1.10.357.10">
    <property type="entry name" value="Tetracycline Repressor, domain 2"/>
    <property type="match status" value="1"/>
</dbReference>
<feature type="domain" description="HTH tetR-type" evidence="3">
    <location>
        <begin position="45"/>
        <end position="105"/>
    </location>
</feature>
<dbReference type="EMBL" id="CABPSM010000005">
    <property type="protein sequence ID" value="VVE04661.1"/>
    <property type="molecule type" value="Genomic_DNA"/>
</dbReference>
<evidence type="ECO:0000313" key="4">
    <source>
        <dbReference type="EMBL" id="VVE04661.1"/>
    </source>
</evidence>
<dbReference type="Pfam" id="PF21306">
    <property type="entry name" value="TetR_C_40"/>
    <property type="match status" value="1"/>
</dbReference>
<feature type="DNA-binding region" description="H-T-H motif" evidence="2">
    <location>
        <begin position="68"/>
        <end position="87"/>
    </location>
</feature>
<protein>
    <submittedName>
        <fullName evidence="4">TetR family transcriptional regulator</fullName>
    </submittedName>
</protein>
<dbReference type="PRINTS" id="PR00455">
    <property type="entry name" value="HTHTETR"/>
</dbReference>
<accession>A0A5E4UXL8</accession>
<dbReference type="Proteomes" id="UP000343317">
    <property type="component" value="Unassembled WGS sequence"/>
</dbReference>
<gene>
    <name evidence="4" type="ORF">PHO31112_02319</name>
</gene>
<evidence type="ECO:0000313" key="5">
    <source>
        <dbReference type="Proteomes" id="UP000343317"/>
    </source>
</evidence>
<dbReference type="PANTHER" id="PTHR43479">
    <property type="entry name" value="ACREF/ENVCD OPERON REPRESSOR-RELATED"/>
    <property type="match status" value="1"/>
</dbReference>